<evidence type="ECO:0000256" key="2">
    <source>
        <dbReference type="ARBA" id="ARBA00023125"/>
    </source>
</evidence>
<dbReference type="GO" id="GO:0006355">
    <property type="term" value="P:regulation of DNA-templated transcription"/>
    <property type="evidence" value="ECO:0007669"/>
    <property type="project" value="InterPro"/>
</dbReference>
<dbReference type="InterPro" id="IPR000792">
    <property type="entry name" value="Tscrpt_reg_LuxR_C"/>
</dbReference>
<dbReference type="CDD" id="cd17535">
    <property type="entry name" value="REC_NarL-like"/>
    <property type="match status" value="1"/>
</dbReference>
<dbReference type="Proteomes" id="UP000288227">
    <property type="component" value="Unassembled WGS sequence"/>
</dbReference>
<evidence type="ECO:0000256" key="1">
    <source>
        <dbReference type="ARBA" id="ARBA00022553"/>
    </source>
</evidence>
<evidence type="ECO:0000313" key="7">
    <source>
        <dbReference type="Proteomes" id="UP000288227"/>
    </source>
</evidence>
<evidence type="ECO:0000313" key="6">
    <source>
        <dbReference type="EMBL" id="GCC52621.1"/>
    </source>
</evidence>
<dbReference type="PROSITE" id="PS50043">
    <property type="entry name" value="HTH_LUXR_2"/>
    <property type="match status" value="1"/>
</dbReference>
<evidence type="ECO:0000256" key="3">
    <source>
        <dbReference type="PROSITE-ProRule" id="PRU00169"/>
    </source>
</evidence>
<keyword evidence="2 6" id="KW-0238">DNA-binding</keyword>
<protein>
    <submittedName>
        <fullName evidence="6">DNA-binding response regulator</fullName>
    </submittedName>
</protein>
<dbReference type="AlphaFoldDB" id="A0A401UCH6"/>
<keyword evidence="7" id="KW-1185">Reference proteome</keyword>
<feature type="domain" description="HTH luxR-type" evidence="4">
    <location>
        <begin position="143"/>
        <end position="208"/>
    </location>
</feature>
<comment type="caution">
    <text evidence="6">The sequence shown here is derived from an EMBL/GenBank/DDBJ whole genome shotgun (WGS) entry which is preliminary data.</text>
</comment>
<proteinExistence type="predicted"/>
<dbReference type="CDD" id="cd06170">
    <property type="entry name" value="LuxR_C_like"/>
    <property type="match status" value="1"/>
</dbReference>
<feature type="modified residue" description="4-aspartylphosphate" evidence="3">
    <location>
        <position position="55"/>
    </location>
</feature>
<dbReference type="Pfam" id="PF00196">
    <property type="entry name" value="GerE"/>
    <property type="match status" value="1"/>
</dbReference>
<dbReference type="InterPro" id="IPR058245">
    <property type="entry name" value="NreC/VraR/RcsB-like_REC"/>
</dbReference>
<dbReference type="PANTHER" id="PTHR43214:SF17">
    <property type="entry name" value="TRANSCRIPTIONAL REGULATORY PROTEIN RCSB"/>
    <property type="match status" value="1"/>
</dbReference>
<dbReference type="InterPro" id="IPR039420">
    <property type="entry name" value="WalR-like"/>
</dbReference>
<dbReference type="InterPro" id="IPR016032">
    <property type="entry name" value="Sig_transdc_resp-reg_C-effctor"/>
</dbReference>
<keyword evidence="1 3" id="KW-0597">Phosphoprotein</keyword>
<dbReference type="GO" id="GO:0003677">
    <property type="term" value="F:DNA binding"/>
    <property type="evidence" value="ECO:0007669"/>
    <property type="project" value="UniProtKB-KW"/>
</dbReference>
<dbReference type="InterPro" id="IPR011006">
    <property type="entry name" value="CheY-like_superfamily"/>
</dbReference>
<accession>A0A401UCH6</accession>
<name>A0A401UCH6_9BACT</name>
<dbReference type="SUPFAM" id="SSF46894">
    <property type="entry name" value="C-terminal effector domain of the bipartite response regulators"/>
    <property type="match status" value="1"/>
</dbReference>
<evidence type="ECO:0000259" key="4">
    <source>
        <dbReference type="PROSITE" id="PS50043"/>
    </source>
</evidence>
<dbReference type="Gene3D" id="3.40.50.2300">
    <property type="match status" value="1"/>
</dbReference>
<gene>
    <name evidence="6" type="ORF">SanaruYs_28580</name>
</gene>
<dbReference type="GO" id="GO:0000160">
    <property type="term" value="P:phosphorelay signal transduction system"/>
    <property type="evidence" value="ECO:0007669"/>
    <property type="project" value="InterPro"/>
</dbReference>
<dbReference type="SMART" id="SM00421">
    <property type="entry name" value="HTH_LUXR"/>
    <property type="match status" value="1"/>
</dbReference>
<dbReference type="Pfam" id="PF00072">
    <property type="entry name" value="Response_reg"/>
    <property type="match status" value="1"/>
</dbReference>
<evidence type="ECO:0000259" key="5">
    <source>
        <dbReference type="PROSITE" id="PS50110"/>
    </source>
</evidence>
<dbReference type="PRINTS" id="PR00038">
    <property type="entry name" value="HTHLUXR"/>
</dbReference>
<dbReference type="SMART" id="SM00448">
    <property type="entry name" value="REC"/>
    <property type="match status" value="1"/>
</dbReference>
<dbReference type="InterPro" id="IPR001789">
    <property type="entry name" value="Sig_transdc_resp-reg_receiver"/>
</dbReference>
<dbReference type="PANTHER" id="PTHR43214">
    <property type="entry name" value="TWO-COMPONENT RESPONSE REGULATOR"/>
    <property type="match status" value="1"/>
</dbReference>
<organism evidence="6 7">
    <name type="scientific">Chryseotalea sanaruensis</name>
    <dbReference type="NCBI Taxonomy" id="2482724"/>
    <lineage>
        <taxon>Bacteria</taxon>
        <taxon>Pseudomonadati</taxon>
        <taxon>Bacteroidota</taxon>
        <taxon>Cytophagia</taxon>
        <taxon>Cytophagales</taxon>
        <taxon>Chryseotaleaceae</taxon>
        <taxon>Chryseotalea</taxon>
    </lineage>
</organism>
<dbReference type="PROSITE" id="PS50110">
    <property type="entry name" value="RESPONSE_REGULATORY"/>
    <property type="match status" value="1"/>
</dbReference>
<dbReference type="EMBL" id="BHXQ01000005">
    <property type="protein sequence ID" value="GCC52621.1"/>
    <property type="molecule type" value="Genomic_DNA"/>
</dbReference>
<sequence>MRSRVVICEDHEIVFTGLKLILDQSDDFEIVGHAQSGNELLPLLTQSNASILILDLNLPDTDGFALLKAVREVNKDIFVIILTMYQDLHLIKRAKDEGANAYLLKNSSNEELMEALRQISHTSFFVTKELQTEGDHQDLFKDEFSQKMKLTRREIEIIRLLAMGNTSQQASVALTISPHTVDTHRKNIFRKLKINNIADLVRFAHDTKII</sequence>
<dbReference type="RefSeq" id="WP_127123278.1">
    <property type="nucleotide sequence ID" value="NZ_BHXQ01000005.1"/>
</dbReference>
<reference evidence="6 7" key="1">
    <citation type="submission" date="2018-11" db="EMBL/GenBank/DDBJ databases">
        <title>Chryseotalea sanarue gen. nov., sp., nov., a member of the family Cytophagaceae, isolated from a brackish lake in Hamamatsu Japan.</title>
        <authorList>
            <person name="Maejima Y."/>
            <person name="Iino T."/>
            <person name="Muraguchi Y."/>
            <person name="Fukuda K."/>
            <person name="Ohkuma M."/>
            <person name="Moriuchi R."/>
            <person name="Dohra H."/>
            <person name="Kimbara K."/>
            <person name="Shintani M."/>
        </authorList>
    </citation>
    <scope>NUCLEOTIDE SEQUENCE [LARGE SCALE GENOMIC DNA]</scope>
    <source>
        <strain evidence="6 7">Ys</strain>
    </source>
</reference>
<dbReference type="SUPFAM" id="SSF52172">
    <property type="entry name" value="CheY-like"/>
    <property type="match status" value="1"/>
</dbReference>
<feature type="domain" description="Response regulatory" evidence="5">
    <location>
        <begin position="4"/>
        <end position="120"/>
    </location>
</feature>
<dbReference type="OrthoDB" id="9797341at2"/>